<evidence type="ECO:0000313" key="2">
    <source>
        <dbReference type="EMBL" id="QDY78333.1"/>
    </source>
</evidence>
<organism evidence="2 3">
    <name type="scientific">Streptomyces qinzhouensis</name>
    <dbReference type="NCBI Taxonomy" id="2599401"/>
    <lineage>
        <taxon>Bacteria</taxon>
        <taxon>Bacillati</taxon>
        <taxon>Actinomycetota</taxon>
        <taxon>Actinomycetes</taxon>
        <taxon>Kitasatosporales</taxon>
        <taxon>Streptomycetaceae</taxon>
        <taxon>Streptomyces</taxon>
    </lineage>
</organism>
<reference evidence="2 3" key="1">
    <citation type="submission" date="2019-07" db="EMBL/GenBank/DDBJ databases">
        <authorList>
            <person name="Zhu P."/>
        </authorList>
    </citation>
    <scope>NUCLEOTIDE SEQUENCE [LARGE SCALE GENOMIC DNA]</scope>
    <source>
        <strain evidence="2 3">SSL-25</strain>
    </source>
</reference>
<evidence type="ECO:0008006" key="4">
    <source>
        <dbReference type="Google" id="ProtNLM"/>
    </source>
</evidence>
<dbReference type="RefSeq" id="WP_146481650.1">
    <property type="nucleotide sequence ID" value="NZ_CP042266.1"/>
</dbReference>
<protein>
    <recommendedName>
        <fullName evidence="4">Lipoprotein CseA</fullName>
    </recommendedName>
</protein>
<evidence type="ECO:0000313" key="3">
    <source>
        <dbReference type="Proteomes" id="UP000320580"/>
    </source>
</evidence>
<keyword evidence="3" id="KW-1185">Reference proteome</keyword>
<accession>A0A5B8JLD0</accession>
<dbReference type="Proteomes" id="UP000320580">
    <property type="component" value="Chromosome"/>
</dbReference>
<gene>
    <name evidence="2" type="ORF">FQU76_19605</name>
</gene>
<sequence length="264" mass="26728">MAALAVFGVFAAGCSAGGTGLRDSGPAPGEAAKNPGGPASSPPGQIPGAGAKTPDAVALLRKDPKVDPELKADLKPCAEGQYPVDVSLGHLTGGSVPDVVVNVTTCADAVAIGSFVYRLNGSAYQNVFMVTEPAVYSSIDRDELVVTKQVYEKTDPVATPTAEEVSTYRWTAGSPGRFVRTHWSRTQYSGMPGSAGETFVVPNNPYVPPPRTEEQGGRGAGPVGAGPAEPGAGSASGAVNPAATVPTAPVTAAARTPGRNREKS</sequence>
<dbReference type="KEGG" id="sqz:FQU76_19605"/>
<name>A0A5B8JLD0_9ACTN</name>
<feature type="region of interest" description="Disordered" evidence="1">
    <location>
        <begin position="194"/>
        <end position="264"/>
    </location>
</feature>
<proteinExistence type="predicted"/>
<dbReference type="EMBL" id="CP042266">
    <property type="protein sequence ID" value="QDY78333.1"/>
    <property type="molecule type" value="Genomic_DNA"/>
</dbReference>
<feature type="compositionally biased region" description="Low complexity" evidence="1">
    <location>
        <begin position="225"/>
        <end position="254"/>
    </location>
</feature>
<evidence type="ECO:0000256" key="1">
    <source>
        <dbReference type="SAM" id="MobiDB-lite"/>
    </source>
</evidence>
<feature type="region of interest" description="Disordered" evidence="1">
    <location>
        <begin position="16"/>
        <end position="52"/>
    </location>
</feature>
<dbReference type="OrthoDB" id="3824278at2"/>
<dbReference type="AlphaFoldDB" id="A0A5B8JLD0"/>